<name>A0A1C2DXK1_9PSED</name>
<comment type="caution">
    <text evidence="1">The sequence shown here is derived from an EMBL/GenBank/DDBJ whole genome shotgun (WGS) entry which is preliminary data.</text>
</comment>
<dbReference type="RefSeq" id="WP_065989183.1">
    <property type="nucleotide sequence ID" value="NZ_MDEN01000063.1"/>
</dbReference>
<dbReference type="EMBL" id="MDEN01000063">
    <property type="protein sequence ID" value="OCX19500.1"/>
    <property type="molecule type" value="Genomic_DNA"/>
</dbReference>
<protein>
    <recommendedName>
        <fullName evidence="3">DUF1654 domain-containing protein</fullName>
    </recommendedName>
</protein>
<dbReference type="Proteomes" id="UP000095143">
    <property type="component" value="Unassembled WGS sequence"/>
</dbReference>
<evidence type="ECO:0000313" key="2">
    <source>
        <dbReference type="Proteomes" id="UP000095143"/>
    </source>
</evidence>
<accession>A0A1C2DXK1</accession>
<dbReference type="AlphaFoldDB" id="A0A1C2DXK1"/>
<evidence type="ECO:0008006" key="3">
    <source>
        <dbReference type="Google" id="ProtNLM"/>
    </source>
</evidence>
<proteinExistence type="predicted"/>
<reference evidence="1 2" key="1">
    <citation type="submission" date="2016-08" db="EMBL/GenBank/DDBJ databases">
        <title>Whole genome sequence of Pseudomonas graminis strain UASWS1507, a potential biological control agent for agriculture.</title>
        <authorList>
            <person name="Crovadore J."/>
            <person name="Calmin G."/>
            <person name="Chablais R."/>
            <person name="Cochard B."/>
            <person name="Lefort F."/>
        </authorList>
    </citation>
    <scope>NUCLEOTIDE SEQUENCE [LARGE SCALE GENOMIC DNA]</scope>
    <source>
        <strain evidence="1 2">UASWS1507</strain>
    </source>
</reference>
<sequence length="106" mass="12213">MSLPEKKKPQEREPMSGLERLNLRVAGMINHPIAQDQMWVTIHKLETDGEREWDEVMGAIAEVDGIEMVFNDEDSSVTLKWEAPSDDDPRVQVWDEFEALEETAPF</sequence>
<dbReference type="OrthoDB" id="7030629at2"/>
<evidence type="ECO:0000313" key="1">
    <source>
        <dbReference type="EMBL" id="OCX19500.1"/>
    </source>
</evidence>
<dbReference type="Pfam" id="PF07867">
    <property type="entry name" value="DUF1654"/>
    <property type="match status" value="1"/>
</dbReference>
<organism evidence="1 2">
    <name type="scientific">Pseudomonas graminis</name>
    <dbReference type="NCBI Taxonomy" id="158627"/>
    <lineage>
        <taxon>Bacteria</taxon>
        <taxon>Pseudomonadati</taxon>
        <taxon>Pseudomonadota</taxon>
        <taxon>Gammaproteobacteria</taxon>
        <taxon>Pseudomonadales</taxon>
        <taxon>Pseudomonadaceae</taxon>
        <taxon>Pseudomonas</taxon>
    </lineage>
</organism>
<dbReference type="InterPro" id="IPR012449">
    <property type="entry name" value="Phage_F116_Orf28"/>
</dbReference>
<gene>
    <name evidence="1" type="ORF">BBI10_13905</name>
</gene>